<evidence type="ECO:0000256" key="1">
    <source>
        <dbReference type="ARBA" id="ARBA00003408"/>
    </source>
</evidence>
<dbReference type="PANTHER" id="PTHR43298">
    <property type="entry name" value="MULTIDRUG RESISTANCE PROTEIN NORM-RELATED"/>
    <property type="match status" value="1"/>
</dbReference>
<evidence type="ECO:0000256" key="2">
    <source>
        <dbReference type="ARBA" id="ARBA00004651"/>
    </source>
</evidence>
<keyword evidence="6" id="KW-0050">Antiport</keyword>
<protein>
    <recommendedName>
        <fullName evidence="4">Probable multidrug resistance protein NorM</fullName>
    </recommendedName>
    <alternativeName>
        <fullName evidence="12">Multidrug-efflux transporter</fullName>
    </alternativeName>
</protein>
<sequence>METRLFSNRKLVALIVPLVIEQGLTNFVGMCDGMMVSSVGEAAISGVSLVDMINAVVLTLFAALAVGGAVVTSQFLGAKNMDKAQQSAGHLVLMAGCLGIGAMAVCLVFAEGLMHLFFGSVDDAVMEAGLIYLRITAVSFPFIALYNAGAAVFRSVGNSKISMQVSILMNVINVCGNALCVYGLKMGVAGVAVPTLVSRAVAAVLILVLASNPRNELHITKEGFLHFDGGMMKNILRIGVPNACENSFFQFGRLIVASMIALFGTMQTSANAVANTLDSIGIIAGQAMSLAIVTVVGQCVGARDNRQVVYYVKKLIGWSYLMMGVCNLLILLFVNQLIGLYSGLSPETVALARSLVVLHCSFAILMWPVAFVLPSALRAANDVKFTMWVGVGSMLVFRVFGSWLLCVQMEMGAMGVWIAMILDWVCRIAFYLPRMISGKWKSKYRPT</sequence>
<evidence type="ECO:0000256" key="8">
    <source>
        <dbReference type="ARBA" id="ARBA00022692"/>
    </source>
</evidence>
<dbReference type="InterPro" id="IPR048279">
    <property type="entry name" value="MdtK-like"/>
</dbReference>
<comment type="similarity">
    <text evidence="3">Belongs to the multi antimicrobial extrusion (MATE) (TC 2.A.66.1) family.</text>
</comment>
<comment type="caution">
    <text evidence="14">The sequence shown here is derived from an EMBL/GenBank/DDBJ whole genome shotgun (WGS) entry which is preliminary data.</text>
</comment>
<keyword evidence="11 13" id="KW-0472">Membrane</keyword>
<evidence type="ECO:0000313" key="15">
    <source>
        <dbReference type="Proteomes" id="UP000823849"/>
    </source>
</evidence>
<feature type="transmembrane region" description="Helical" evidence="13">
    <location>
        <begin position="385"/>
        <end position="405"/>
    </location>
</feature>
<comment type="function">
    <text evidence="1">Multidrug efflux pump.</text>
</comment>
<feature type="transmembrane region" description="Helical" evidence="13">
    <location>
        <begin position="411"/>
        <end position="432"/>
    </location>
</feature>
<dbReference type="PANTHER" id="PTHR43298:SF2">
    <property type="entry name" value="FMN_FAD EXPORTER YEEO-RELATED"/>
    <property type="match status" value="1"/>
</dbReference>
<name>A0A9D2N976_9FIRM</name>
<dbReference type="EMBL" id="DWWU01000025">
    <property type="protein sequence ID" value="HJC15409.1"/>
    <property type="molecule type" value="Genomic_DNA"/>
</dbReference>
<keyword evidence="8 13" id="KW-0812">Transmembrane</keyword>
<evidence type="ECO:0000256" key="13">
    <source>
        <dbReference type="SAM" id="Phobius"/>
    </source>
</evidence>
<feature type="transmembrane region" description="Helical" evidence="13">
    <location>
        <begin position="52"/>
        <end position="76"/>
    </location>
</feature>
<feature type="transmembrane region" description="Helical" evidence="13">
    <location>
        <begin position="130"/>
        <end position="153"/>
    </location>
</feature>
<feature type="transmembrane region" description="Helical" evidence="13">
    <location>
        <begin position="165"/>
        <end position="184"/>
    </location>
</feature>
<feature type="transmembrane region" description="Helical" evidence="13">
    <location>
        <begin position="280"/>
        <end position="303"/>
    </location>
</feature>
<reference evidence="14" key="1">
    <citation type="journal article" date="2021" name="PeerJ">
        <title>Extensive microbial diversity within the chicken gut microbiome revealed by metagenomics and culture.</title>
        <authorList>
            <person name="Gilroy R."/>
            <person name="Ravi A."/>
            <person name="Getino M."/>
            <person name="Pursley I."/>
            <person name="Horton D.L."/>
            <person name="Alikhan N.F."/>
            <person name="Baker D."/>
            <person name="Gharbi K."/>
            <person name="Hall N."/>
            <person name="Watson M."/>
            <person name="Adriaenssens E.M."/>
            <person name="Foster-Nyarko E."/>
            <person name="Jarju S."/>
            <person name="Secka A."/>
            <person name="Antonio M."/>
            <person name="Oren A."/>
            <person name="Chaudhuri R.R."/>
            <person name="La Ragione R."/>
            <person name="Hildebrand F."/>
            <person name="Pallen M.J."/>
        </authorList>
    </citation>
    <scope>NUCLEOTIDE SEQUENCE</scope>
    <source>
        <strain evidence="14">CHK185-5351</strain>
    </source>
</reference>
<dbReference type="GO" id="GO:0006811">
    <property type="term" value="P:monoatomic ion transport"/>
    <property type="evidence" value="ECO:0007669"/>
    <property type="project" value="UniProtKB-KW"/>
</dbReference>
<reference evidence="14" key="2">
    <citation type="submission" date="2021-04" db="EMBL/GenBank/DDBJ databases">
        <authorList>
            <person name="Gilroy R."/>
        </authorList>
    </citation>
    <scope>NUCLEOTIDE SEQUENCE</scope>
    <source>
        <strain evidence="14">CHK185-5351</strain>
    </source>
</reference>
<feature type="transmembrane region" description="Helical" evidence="13">
    <location>
        <begin position="350"/>
        <end position="373"/>
    </location>
</feature>
<evidence type="ECO:0000256" key="3">
    <source>
        <dbReference type="ARBA" id="ARBA00010199"/>
    </source>
</evidence>
<dbReference type="InterPro" id="IPR050222">
    <property type="entry name" value="MATE_MdtK"/>
</dbReference>
<feature type="transmembrane region" description="Helical" evidence="13">
    <location>
        <begin position="315"/>
        <end position="338"/>
    </location>
</feature>
<evidence type="ECO:0000256" key="12">
    <source>
        <dbReference type="ARBA" id="ARBA00031636"/>
    </source>
</evidence>
<dbReference type="InterPro" id="IPR002528">
    <property type="entry name" value="MATE_fam"/>
</dbReference>
<gene>
    <name evidence="14" type="ORF">H9705_06230</name>
</gene>
<keyword evidence="10" id="KW-0406">Ion transport</keyword>
<evidence type="ECO:0000256" key="4">
    <source>
        <dbReference type="ARBA" id="ARBA00020268"/>
    </source>
</evidence>
<comment type="subcellular location">
    <subcellularLocation>
        <location evidence="2">Cell membrane</location>
        <topology evidence="2">Multi-pass membrane protein</topology>
    </subcellularLocation>
</comment>
<evidence type="ECO:0000256" key="10">
    <source>
        <dbReference type="ARBA" id="ARBA00023065"/>
    </source>
</evidence>
<dbReference type="Proteomes" id="UP000823849">
    <property type="component" value="Unassembled WGS sequence"/>
</dbReference>
<dbReference type="AlphaFoldDB" id="A0A9D2N976"/>
<evidence type="ECO:0000256" key="7">
    <source>
        <dbReference type="ARBA" id="ARBA00022475"/>
    </source>
</evidence>
<accession>A0A9D2N976</accession>
<evidence type="ECO:0000256" key="6">
    <source>
        <dbReference type="ARBA" id="ARBA00022449"/>
    </source>
</evidence>
<organism evidence="14 15">
    <name type="scientific">Candidatus Fusicatenibacter intestinigallinarum</name>
    <dbReference type="NCBI Taxonomy" id="2838598"/>
    <lineage>
        <taxon>Bacteria</taxon>
        <taxon>Bacillati</taxon>
        <taxon>Bacillota</taxon>
        <taxon>Clostridia</taxon>
        <taxon>Lachnospirales</taxon>
        <taxon>Lachnospiraceae</taxon>
        <taxon>Fusicatenibacter</taxon>
    </lineage>
</organism>
<evidence type="ECO:0000256" key="5">
    <source>
        <dbReference type="ARBA" id="ARBA00022448"/>
    </source>
</evidence>
<proteinExistence type="inferred from homology"/>
<dbReference type="GO" id="GO:0015297">
    <property type="term" value="F:antiporter activity"/>
    <property type="evidence" value="ECO:0007669"/>
    <property type="project" value="UniProtKB-KW"/>
</dbReference>
<dbReference type="GO" id="GO:0005886">
    <property type="term" value="C:plasma membrane"/>
    <property type="evidence" value="ECO:0007669"/>
    <property type="project" value="UniProtKB-SubCell"/>
</dbReference>
<feature type="transmembrane region" description="Helical" evidence="13">
    <location>
        <begin position="254"/>
        <end position="274"/>
    </location>
</feature>
<dbReference type="NCBIfam" id="TIGR00797">
    <property type="entry name" value="matE"/>
    <property type="match status" value="1"/>
</dbReference>
<dbReference type="GO" id="GO:0042910">
    <property type="term" value="F:xenobiotic transmembrane transporter activity"/>
    <property type="evidence" value="ECO:0007669"/>
    <property type="project" value="InterPro"/>
</dbReference>
<dbReference type="PIRSF" id="PIRSF006603">
    <property type="entry name" value="DinF"/>
    <property type="match status" value="1"/>
</dbReference>
<feature type="transmembrane region" description="Helical" evidence="13">
    <location>
        <begin position="190"/>
        <end position="210"/>
    </location>
</feature>
<keyword evidence="5" id="KW-0813">Transport</keyword>
<evidence type="ECO:0000256" key="9">
    <source>
        <dbReference type="ARBA" id="ARBA00022989"/>
    </source>
</evidence>
<keyword evidence="9 13" id="KW-1133">Transmembrane helix</keyword>
<evidence type="ECO:0000256" key="11">
    <source>
        <dbReference type="ARBA" id="ARBA00023136"/>
    </source>
</evidence>
<evidence type="ECO:0000313" key="14">
    <source>
        <dbReference type="EMBL" id="HJC15409.1"/>
    </source>
</evidence>
<dbReference type="CDD" id="cd13137">
    <property type="entry name" value="MATE_NorM_like"/>
    <property type="match status" value="1"/>
</dbReference>
<dbReference type="Pfam" id="PF01554">
    <property type="entry name" value="MatE"/>
    <property type="match status" value="2"/>
</dbReference>
<keyword evidence="7" id="KW-1003">Cell membrane</keyword>
<feature type="transmembrane region" description="Helical" evidence="13">
    <location>
        <begin position="88"/>
        <end position="110"/>
    </location>
</feature>